<dbReference type="Proteomes" id="UP000244755">
    <property type="component" value="Chromosome 1"/>
</dbReference>
<accession>A0A2R4WNZ0</accession>
<dbReference type="RefSeq" id="WP_099955047.1">
    <property type="nucleotide sequence ID" value="NZ_CP028843.1"/>
</dbReference>
<gene>
    <name evidence="1" type="ORF">DA075_22045</name>
</gene>
<dbReference type="KEGG" id="mee:DA075_22045"/>
<name>A0A2R4WNZ0_9HYPH</name>
<evidence type="ECO:0000313" key="1">
    <source>
        <dbReference type="EMBL" id="AWB23249.1"/>
    </source>
</evidence>
<keyword evidence="2" id="KW-1185">Reference proteome</keyword>
<proteinExistence type="predicted"/>
<dbReference type="AlphaFoldDB" id="A0A2R4WNZ0"/>
<organism evidence="1 2">
    <name type="scientific">Methylobacterium currus</name>
    <dbReference type="NCBI Taxonomy" id="2051553"/>
    <lineage>
        <taxon>Bacteria</taxon>
        <taxon>Pseudomonadati</taxon>
        <taxon>Pseudomonadota</taxon>
        <taxon>Alphaproteobacteria</taxon>
        <taxon>Hyphomicrobiales</taxon>
        <taxon>Methylobacteriaceae</taxon>
        <taxon>Methylobacterium</taxon>
    </lineage>
</organism>
<sequence>MTAQAEARQLVELIAGPVRLGENVKAALARVARLTTLMRGLYGSVPATHAAGAPFTRLDEAVFRYALPAPYVGVPLSLKLQSFNVFGGAVQDLATCVAYPYTPVGSGRMGPVSEALAAGNPVDLGLASQVAAQADDFGLASDPYPTVIDLGLASS</sequence>
<reference evidence="1 2" key="1">
    <citation type="submission" date="2018-04" db="EMBL/GenBank/DDBJ databases">
        <title>Methylobacterium sp. PR1016A genome.</title>
        <authorList>
            <person name="Park W."/>
        </authorList>
    </citation>
    <scope>NUCLEOTIDE SEQUENCE [LARGE SCALE GENOMIC DNA]</scope>
    <source>
        <strain evidence="1 2">PR1016A</strain>
    </source>
</reference>
<evidence type="ECO:0000313" key="2">
    <source>
        <dbReference type="Proteomes" id="UP000244755"/>
    </source>
</evidence>
<dbReference type="EMBL" id="CP028843">
    <property type="protein sequence ID" value="AWB23249.1"/>
    <property type="molecule type" value="Genomic_DNA"/>
</dbReference>
<dbReference type="OrthoDB" id="6021410at2"/>
<protein>
    <submittedName>
        <fullName evidence="1">Uncharacterized protein</fullName>
    </submittedName>
</protein>